<keyword evidence="2 5" id="KW-0812">Transmembrane</keyword>
<protein>
    <submittedName>
        <fullName evidence="6">Major Facilitator Superfamily transporter</fullName>
    </submittedName>
</protein>
<dbReference type="InterPro" id="IPR051788">
    <property type="entry name" value="MFS_Transporter"/>
</dbReference>
<evidence type="ECO:0000256" key="5">
    <source>
        <dbReference type="SAM" id="Phobius"/>
    </source>
</evidence>
<dbReference type="Pfam" id="PF07690">
    <property type="entry name" value="MFS_1"/>
    <property type="match status" value="1"/>
</dbReference>
<dbReference type="EMBL" id="FMJD01000005">
    <property type="protein sequence ID" value="SCM74104.1"/>
    <property type="molecule type" value="Genomic_DNA"/>
</dbReference>
<keyword evidence="3 5" id="KW-1133">Transmembrane helix</keyword>
<feature type="transmembrane region" description="Helical" evidence="5">
    <location>
        <begin position="349"/>
        <end position="369"/>
    </location>
</feature>
<feature type="transmembrane region" description="Helical" evidence="5">
    <location>
        <begin position="132"/>
        <end position="153"/>
    </location>
</feature>
<comment type="subcellular location">
    <subcellularLocation>
        <location evidence="1">Membrane</location>
        <topology evidence="1">Multi-pass membrane protein</topology>
    </subcellularLocation>
</comment>
<feature type="transmembrane region" description="Helical" evidence="5">
    <location>
        <begin position="201"/>
        <end position="219"/>
    </location>
</feature>
<sequence length="389" mass="40212">MTQVRLIMLIFFLDPLVFGNWLSRIPEVQAGLGLSPAELALALLGMPVSNLLILPFAGRICDAVGARNLLIYTFAGMLLILSLPGLAFDIPSLFLILFFCGALLALAELAMNVEAARIEKEAGRLIMSTCHGCWSVGIGVGSFLGATLATLGLTVTEALVLSVVVVLPVAVWAGLRLPVVGPAKAAHDTPSPSFFAIPPKGLLLVCLFSVGFAVTEGAMGDWSGIFLRDETGTPTAMLGYGYATFAALLSAGRFMGDTLRKRLGMVVLGRLFVSIALGGALVISVATDFWMGAVAFGMIGLGISVAFPMAVTAVTAIPGTPAGNVAILSAIYVLGFLAGPLVIGGLAEFLGIRAGLMFLIPVLLLSLLLTGSLRPGDRNVAAAAEPAKA</sequence>
<organism evidence="6">
    <name type="scientific">uncultured Pleomorphomonas sp</name>
    <dbReference type="NCBI Taxonomy" id="442121"/>
    <lineage>
        <taxon>Bacteria</taxon>
        <taxon>Pseudomonadati</taxon>
        <taxon>Pseudomonadota</taxon>
        <taxon>Alphaproteobacteria</taxon>
        <taxon>Hyphomicrobiales</taxon>
        <taxon>Pleomorphomonadaceae</taxon>
        <taxon>Pleomorphomonas</taxon>
        <taxon>environmental samples</taxon>
    </lineage>
</organism>
<proteinExistence type="predicted"/>
<dbReference type="Gene3D" id="1.20.1250.20">
    <property type="entry name" value="MFS general substrate transporter like domains"/>
    <property type="match status" value="2"/>
</dbReference>
<feature type="transmembrane region" description="Helical" evidence="5">
    <location>
        <begin position="39"/>
        <end position="57"/>
    </location>
</feature>
<dbReference type="CDD" id="cd17393">
    <property type="entry name" value="MFS_MosC_like"/>
    <property type="match status" value="1"/>
</dbReference>
<dbReference type="GO" id="GO:0022857">
    <property type="term" value="F:transmembrane transporter activity"/>
    <property type="evidence" value="ECO:0007669"/>
    <property type="project" value="InterPro"/>
</dbReference>
<dbReference type="InterPro" id="IPR036259">
    <property type="entry name" value="MFS_trans_sf"/>
</dbReference>
<feature type="transmembrane region" description="Helical" evidence="5">
    <location>
        <begin position="159"/>
        <end position="180"/>
    </location>
</feature>
<evidence type="ECO:0000256" key="4">
    <source>
        <dbReference type="ARBA" id="ARBA00023136"/>
    </source>
</evidence>
<dbReference type="AlphaFoldDB" id="A0A212L955"/>
<dbReference type="InterPro" id="IPR011701">
    <property type="entry name" value="MFS"/>
</dbReference>
<dbReference type="PANTHER" id="PTHR23514:SF13">
    <property type="entry name" value="INNER MEMBRANE PROTEIN YBJJ"/>
    <property type="match status" value="1"/>
</dbReference>
<accession>A0A212L955</accession>
<feature type="transmembrane region" description="Helical" evidence="5">
    <location>
        <begin position="323"/>
        <end position="343"/>
    </location>
</feature>
<reference evidence="6" key="1">
    <citation type="submission" date="2016-08" db="EMBL/GenBank/DDBJ databases">
        <authorList>
            <person name="Seilhamer J.J."/>
        </authorList>
    </citation>
    <scope>NUCLEOTIDE SEQUENCE</scope>
    <source>
        <strain evidence="6">86</strain>
    </source>
</reference>
<evidence type="ECO:0000313" key="6">
    <source>
        <dbReference type="EMBL" id="SCM74104.1"/>
    </source>
</evidence>
<dbReference type="PANTHER" id="PTHR23514">
    <property type="entry name" value="BYPASS OF STOP CODON PROTEIN 6"/>
    <property type="match status" value="1"/>
</dbReference>
<gene>
    <name evidence="6" type="ORF">KL86PLE_130087</name>
</gene>
<dbReference type="SUPFAM" id="SSF103473">
    <property type="entry name" value="MFS general substrate transporter"/>
    <property type="match status" value="1"/>
</dbReference>
<evidence type="ECO:0000256" key="3">
    <source>
        <dbReference type="ARBA" id="ARBA00022989"/>
    </source>
</evidence>
<feature type="transmembrane region" description="Helical" evidence="5">
    <location>
        <begin position="69"/>
        <end position="87"/>
    </location>
</feature>
<evidence type="ECO:0000256" key="2">
    <source>
        <dbReference type="ARBA" id="ARBA00022692"/>
    </source>
</evidence>
<dbReference type="GO" id="GO:0016020">
    <property type="term" value="C:membrane"/>
    <property type="evidence" value="ECO:0007669"/>
    <property type="project" value="UniProtKB-SubCell"/>
</dbReference>
<name>A0A212L955_9HYPH</name>
<dbReference type="RefSeq" id="WP_288199656.1">
    <property type="nucleotide sequence ID" value="NZ_LT608334.1"/>
</dbReference>
<feature type="transmembrane region" description="Helical" evidence="5">
    <location>
        <begin position="289"/>
        <end position="311"/>
    </location>
</feature>
<evidence type="ECO:0000256" key="1">
    <source>
        <dbReference type="ARBA" id="ARBA00004141"/>
    </source>
</evidence>
<feature type="transmembrane region" description="Helical" evidence="5">
    <location>
        <begin position="263"/>
        <end position="283"/>
    </location>
</feature>
<keyword evidence="4 5" id="KW-0472">Membrane</keyword>
<feature type="transmembrane region" description="Helical" evidence="5">
    <location>
        <begin position="93"/>
        <end position="111"/>
    </location>
</feature>
<feature type="transmembrane region" description="Helical" evidence="5">
    <location>
        <begin position="239"/>
        <end position="256"/>
    </location>
</feature>